<dbReference type="Proteomes" id="UP000294820">
    <property type="component" value="Chromosome 1"/>
</dbReference>
<dbReference type="EMBL" id="LT615367">
    <property type="protein sequence ID" value="SLM64732.1"/>
    <property type="molecule type" value="Genomic_DNA"/>
</dbReference>
<accession>A0A375AF73</accession>
<gene>
    <name evidence="1" type="ORF">DAQ1742_03954</name>
</gene>
<protein>
    <submittedName>
        <fullName evidence="1">Uncharacterized protein</fullName>
    </submittedName>
</protein>
<dbReference type="KEGG" id="daq:DAQ1742_03954"/>
<reference evidence="1 2" key="1">
    <citation type="submission" date="2016-09" db="EMBL/GenBank/DDBJ databases">
        <authorList>
            <person name="Reverchon S."/>
            <person name="Nasser W."/>
            <person name="Leonard S."/>
            <person name="Brochier C."/>
            <person name="Duprey A."/>
        </authorList>
    </citation>
    <scope>NUCLEOTIDE SEQUENCE [LARGE SCALE GENOMIC DNA]</scope>
    <source>
        <strain evidence="1 2">174/2</strain>
    </source>
</reference>
<evidence type="ECO:0000313" key="2">
    <source>
        <dbReference type="Proteomes" id="UP000294820"/>
    </source>
</evidence>
<dbReference type="AlphaFoldDB" id="A0A375AF73"/>
<keyword evidence="2" id="KW-1185">Reference proteome</keyword>
<evidence type="ECO:0000313" key="1">
    <source>
        <dbReference type="EMBL" id="SLM64732.1"/>
    </source>
</evidence>
<name>A0A375AF73_9GAMM</name>
<sequence length="225" mass="26055">MSDSNIFLSSLLERQLHDAAVRARAREATLSRQELHHKARELLDQLTGIENHPDYQNEIPAHAAGHLPERLTRARQATAFVNGSSTNPFSGLTYHQLSLIVYDEGGVFTLNERRAAWSEAYAQDQAWRQHIVRQACLNYHQPQWQIRFFTDVLKNYRSLPAIEKAQYPRHYERELQCHLLPSRDRGHLFDCSSLLDYPSLLEMLLTIKQNNARREMTSSTVHQAP</sequence>
<dbReference type="RefSeq" id="WP_035344413.1">
    <property type="nucleotide sequence ID" value="NZ_LT615367.1"/>
</dbReference>
<organism evidence="1 2">
    <name type="scientific">Dickeya aquatica</name>
    <dbReference type="NCBI Taxonomy" id="1401087"/>
    <lineage>
        <taxon>Bacteria</taxon>
        <taxon>Pseudomonadati</taxon>
        <taxon>Pseudomonadota</taxon>
        <taxon>Gammaproteobacteria</taxon>
        <taxon>Enterobacterales</taxon>
        <taxon>Pectobacteriaceae</taxon>
        <taxon>Dickeya</taxon>
    </lineage>
</organism>
<proteinExistence type="predicted"/>